<sequence>MKYEPDYKSIGERVRFERELLGISREKFAELIGLSPVYVGQIERGERKMSMDSLVNISKNLHSSIDYLVFGDNNSQLVKETTEITSLLYKCSNHELEIISDIIKVILPHIK</sequence>
<gene>
    <name evidence="5" type="ORF">J2Z42_002008</name>
</gene>
<dbReference type="InterPro" id="IPR050807">
    <property type="entry name" value="TransReg_Diox_bact_type"/>
</dbReference>
<organism evidence="5 6">
    <name type="scientific">Clostridium algifaecis</name>
    <dbReference type="NCBI Taxonomy" id="1472040"/>
    <lineage>
        <taxon>Bacteria</taxon>
        <taxon>Bacillati</taxon>
        <taxon>Bacillota</taxon>
        <taxon>Clostridia</taxon>
        <taxon>Eubacteriales</taxon>
        <taxon>Clostridiaceae</taxon>
        <taxon>Clostridium</taxon>
    </lineage>
</organism>
<evidence type="ECO:0000256" key="1">
    <source>
        <dbReference type="ARBA" id="ARBA00023015"/>
    </source>
</evidence>
<dbReference type="PANTHER" id="PTHR46797">
    <property type="entry name" value="HTH-TYPE TRANSCRIPTIONAL REGULATOR"/>
    <property type="match status" value="1"/>
</dbReference>
<keyword evidence="1" id="KW-0805">Transcription regulation</keyword>
<evidence type="ECO:0000259" key="4">
    <source>
        <dbReference type="PROSITE" id="PS50943"/>
    </source>
</evidence>
<reference evidence="5 6" key="1">
    <citation type="submission" date="2021-03" db="EMBL/GenBank/DDBJ databases">
        <title>Genomic Encyclopedia of Type Strains, Phase IV (KMG-IV): sequencing the most valuable type-strain genomes for metagenomic binning, comparative biology and taxonomic classification.</title>
        <authorList>
            <person name="Goeker M."/>
        </authorList>
    </citation>
    <scope>NUCLEOTIDE SEQUENCE [LARGE SCALE GENOMIC DNA]</scope>
    <source>
        <strain evidence="5 6">DSM 28783</strain>
    </source>
</reference>
<dbReference type="InterPro" id="IPR010982">
    <property type="entry name" value="Lambda_DNA-bd_dom_sf"/>
</dbReference>
<evidence type="ECO:0000313" key="5">
    <source>
        <dbReference type="EMBL" id="MBP2033305.1"/>
    </source>
</evidence>
<dbReference type="Pfam" id="PF01381">
    <property type="entry name" value="HTH_3"/>
    <property type="match status" value="1"/>
</dbReference>
<feature type="domain" description="HTH cro/C1-type" evidence="4">
    <location>
        <begin position="14"/>
        <end position="68"/>
    </location>
</feature>
<evidence type="ECO:0000256" key="2">
    <source>
        <dbReference type="ARBA" id="ARBA00023125"/>
    </source>
</evidence>
<dbReference type="InterPro" id="IPR001387">
    <property type="entry name" value="Cro/C1-type_HTH"/>
</dbReference>
<keyword evidence="2" id="KW-0238">DNA-binding</keyword>
<dbReference type="Proteomes" id="UP001519307">
    <property type="component" value="Unassembled WGS sequence"/>
</dbReference>
<comment type="caution">
    <text evidence="5">The sequence shown here is derived from an EMBL/GenBank/DDBJ whole genome shotgun (WGS) entry which is preliminary data.</text>
</comment>
<dbReference type="SUPFAM" id="SSF47413">
    <property type="entry name" value="lambda repressor-like DNA-binding domains"/>
    <property type="match status" value="1"/>
</dbReference>
<accession>A0ABS4KUN3</accession>
<evidence type="ECO:0000256" key="3">
    <source>
        <dbReference type="ARBA" id="ARBA00023163"/>
    </source>
</evidence>
<evidence type="ECO:0000313" key="6">
    <source>
        <dbReference type="Proteomes" id="UP001519307"/>
    </source>
</evidence>
<dbReference type="PANTHER" id="PTHR46797:SF23">
    <property type="entry name" value="HTH-TYPE TRANSCRIPTIONAL REGULATOR SUTR"/>
    <property type="match status" value="1"/>
</dbReference>
<dbReference type="Gene3D" id="1.10.260.40">
    <property type="entry name" value="lambda repressor-like DNA-binding domains"/>
    <property type="match status" value="1"/>
</dbReference>
<protein>
    <submittedName>
        <fullName evidence="5">Transcriptional regulator with XRE-family HTH domain</fullName>
    </submittedName>
</protein>
<dbReference type="PROSITE" id="PS50943">
    <property type="entry name" value="HTH_CROC1"/>
    <property type="match status" value="1"/>
</dbReference>
<keyword evidence="3" id="KW-0804">Transcription</keyword>
<dbReference type="EMBL" id="JAGGLM010000013">
    <property type="protein sequence ID" value="MBP2033305.1"/>
    <property type="molecule type" value="Genomic_DNA"/>
</dbReference>
<dbReference type="RefSeq" id="WP_245331566.1">
    <property type="nucleotide sequence ID" value="NZ_JAGGLM010000013.1"/>
</dbReference>
<keyword evidence="6" id="KW-1185">Reference proteome</keyword>
<proteinExistence type="predicted"/>
<dbReference type="CDD" id="cd00093">
    <property type="entry name" value="HTH_XRE"/>
    <property type="match status" value="1"/>
</dbReference>
<name>A0ABS4KUN3_9CLOT</name>
<dbReference type="SMART" id="SM00530">
    <property type="entry name" value="HTH_XRE"/>
    <property type="match status" value="1"/>
</dbReference>